<dbReference type="SUPFAM" id="SSF51905">
    <property type="entry name" value="FAD/NAD(P)-binding domain"/>
    <property type="match status" value="1"/>
</dbReference>
<accession>B9RK02</accession>
<protein>
    <submittedName>
        <fullName evidence="3">Monoxygenase, putative</fullName>
    </submittedName>
</protein>
<dbReference type="STRING" id="3988.B9RK02"/>
<dbReference type="InterPro" id="IPR002938">
    <property type="entry name" value="FAD-bd"/>
</dbReference>
<dbReference type="PANTHER" id="PTHR47469:SF2">
    <property type="entry name" value="OS06G0597600 PROTEIN"/>
    <property type="match status" value="1"/>
</dbReference>
<dbReference type="eggNOG" id="KOG2614">
    <property type="taxonomic scope" value="Eukaryota"/>
</dbReference>
<dbReference type="InterPro" id="IPR036188">
    <property type="entry name" value="FAD/NAD-bd_sf"/>
</dbReference>
<dbReference type="Gene3D" id="3.50.50.60">
    <property type="entry name" value="FAD/NAD(P)-binding domain"/>
    <property type="match status" value="1"/>
</dbReference>
<dbReference type="PROSITE" id="PS51257">
    <property type="entry name" value="PROKAR_LIPOPROTEIN"/>
    <property type="match status" value="1"/>
</dbReference>
<dbReference type="OrthoDB" id="16820at2759"/>
<dbReference type="FunCoup" id="B9RK02">
    <property type="interactions" value="210"/>
</dbReference>
<evidence type="ECO:0000313" key="3">
    <source>
        <dbReference type="EMBL" id="EEF48310.1"/>
    </source>
</evidence>
<dbReference type="KEGG" id="rcu:8284847"/>
<sequence length="447" mass="49907">MSEKNKNKPKAIIVGGSIAGISCAHALILAGWNAVVLEKSNSPPKGSPTGAGIGIDLLSQQIIKSWLANPHLLHELTFPLSIDQNIVTDGDKATRILTRDENFNFRAAHWADLHGLLYSDLPPEIFLWGHLCLSFNVSEDKTSVNVKAKALQTDEIIEIKGDLLVAADGCLSSIRRTFLPDLKLRYSGYCAWRGVLDFSGKEGSETIVGIRKVYPDLGNCLYFHLNGGIHSVLYELPKEKLNWIWYVHQPEPKVKGSSVTMKVSSDVINNMYQEAEKVWPHEFVKVMKDTKEPFLNIMYDCDPLEQIVWDRVVLIGDAAHPTTPHGLRSTNMSIVDAAVLGKRLEKWGVENLPSALEEYQGLRLPVTSKQVLHSRRMGRIKQGLSLTDRETFDPKTATPDDCEGLQQKHMPFFAGVPGLVDLLFTTSSGLLRDRTRSVKLEEILRSY</sequence>
<keyword evidence="1" id="KW-0812">Transmembrane</keyword>
<dbReference type="SUPFAM" id="SSF54373">
    <property type="entry name" value="FAD-linked reductases, C-terminal domain"/>
    <property type="match status" value="1"/>
</dbReference>
<dbReference type="PANTHER" id="PTHR47469">
    <property type="entry name" value="MONOOXYGENASE-LIKE"/>
    <property type="match status" value="1"/>
</dbReference>
<dbReference type="EMBL" id="EQ973784">
    <property type="protein sequence ID" value="EEF48310.1"/>
    <property type="molecule type" value="Genomic_DNA"/>
</dbReference>
<keyword evidence="4" id="KW-1185">Reference proteome</keyword>
<dbReference type="InParanoid" id="B9RK02"/>
<name>B9RK02_RICCO</name>
<dbReference type="Proteomes" id="UP000008311">
    <property type="component" value="Unassembled WGS sequence"/>
</dbReference>
<feature type="transmembrane region" description="Helical" evidence="1">
    <location>
        <begin position="12"/>
        <end position="35"/>
    </location>
</feature>
<feature type="domain" description="FAD-binding" evidence="2">
    <location>
        <begin position="309"/>
        <end position="369"/>
    </location>
</feature>
<gene>
    <name evidence="3" type="ORF">RCOM_1053800</name>
</gene>
<proteinExistence type="predicted"/>
<dbReference type="InterPro" id="IPR053212">
    <property type="entry name" value="DHP_3-monooxygenase"/>
</dbReference>
<evidence type="ECO:0000259" key="2">
    <source>
        <dbReference type="Pfam" id="PF01494"/>
    </source>
</evidence>
<dbReference type="AlphaFoldDB" id="B9RK02"/>
<dbReference type="GO" id="GO:0071949">
    <property type="term" value="F:FAD binding"/>
    <property type="evidence" value="ECO:0007669"/>
    <property type="project" value="InterPro"/>
</dbReference>
<dbReference type="PRINTS" id="PR00420">
    <property type="entry name" value="RNGMNOXGNASE"/>
</dbReference>
<reference evidence="4" key="1">
    <citation type="journal article" date="2010" name="Nat. Biotechnol.">
        <title>Draft genome sequence of the oilseed species Ricinus communis.</title>
        <authorList>
            <person name="Chan A.P."/>
            <person name="Crabtree J."/>
            <person name="Zhao Q."/>
            <person name="Lorenzi H."/>
            <person name="Orvis J."/>
            <person name="Puiu D."/>
            <person name="Melake-Berhan A."/>
            <person name="Jones K.M."/>
            <person name="Redman J."/>
            <person name="Chen G."/>
            <person name="Cahoon E.B."/>
            <person name="Gedil M."/>
            <person name="Stanke M."/>
            <person name="Haas B.J."/>
            <person name="Wortman J.R."/>
            <person name="Fraser-Liggett C.M."/>
            <person name="Ravel J."/>
            <person name="Rabinowicz P.D."/>
        </authorList>
    </citation>
    <scope>NUCLEOTIDE SEQUENCE [LARGE SCALE GENOMIC DNA]</scope>
    <source>
        <strain evidence="4">cv. Hale</strain>
    </source>
</reference>
<evidence type="ECO:0000313" key="4">
    <source>
        <dbReference type="Proteomes" id="UP000008311"/>
    </source>
</evidence>
<keyword evidence="1" id="KW-0472">Membrane</keyword>
<evidence type="ECO:0000256" key="1">
    <source>
        <dbReference type="SAM" id="Phobius"/>
    </source>
</evidence>
<dbReference type="Pfam" id="PF01494">
    <property type="entry name" value="FAD_binding_3"/>
    <property type="match status" value="1"/>
</dbReference>
<keyword evidence="1" id="KW-1133">Transmembrane helix</keyword>
<dbReference type="OMA" id="FVARPHC"/>
<organism evidence="3 4">
    <name type="scientific">Ricinus communis</name>
    <name type="common">Castor bean</name>
    <dbReference type="NCBI Taxonomy" id="3988"/>
    <lineage>
        <taxon>Eukaryota</taxon>
        <taxon>Viridiplantae</taxon>
        <taxon>Streptophyta</taxon>
        <taxon>Embryophyta</taxon>
        <taxon>Tracheophyta</taxon>
        <taxon>Spermatophyta</taxon>
        <taxon>Magnoliopsida</taxon>
        <taxon>eudicotyledons</taxon>
        <taxon>Gunneridae</taxon>
        <taxon>Pentapetalae</taxon>
        <taxon>rosids</taxon>
        <taxon>fabids</taxon>
        <taxon>Malpighiales</taxon>
        <taxon>Euphorbiaceae</taxon>
        <taxon>Acalyphoideae</taxon>
        <taxon>Acalypheae</taxon>
        <taxon>Ricinus</taxon>
    </lineage>
</organism>